<accession>A0A3G5A2S8</accession>
<organism evidence="1">
    <name type="scientific">Harvfovirus sp</name>
    <dbReference type="NCBI Taxonomy" id="2487768"/>
    <lineage>
        <taxon>Viruses</taxon>
        <taxon>Varidnaviria</taxon>
        <taxon>Bamfordvirae</taxon>
        <taxon>Nucleocytoviricota</taxon>
        <taxon>Megaviricetes</taxon>
        <taxon>Imitervirales</taxon>
        <taxon>Mimiviridae</taxon>
        <taxon>Klosneuvirinae</taxon>
    </lineage>
</organism>
<dbReference type="SUPFAM" id="SSF63829">
    <property type="entry name" value="Calcium-dependent phosphotriesterase"/>
    <property type="match status" value="1"/>
</dbReference>
<protein>
    <submittedName>
        <fullName evidence="1">Uncharacterized protein</fullName>
    </submittedName>
</protein>
<sequence length="331" mass="37872">MIDDSLDEKLDLSSLAFCCSTVTDDIYTFTNNVIRKVNITTDINEVIYEISGDSNLAIPTGGKAIYISPDDSYIAITERYGLKAIIINLKTKSKVLDLTRIDYHSNHSQFSLAFTKVADKILLIYTTTWNRLELFDLNDGKLLSWRSEIKYGDKYYLDYFHSELIPSPDGQFVIDSGWIWGPAGVPYLLDVSEWMKNPYQSETPISVNISDDVQLHCPCCWIDSKTFAVLHFKSDSMSEYGDPIEKLYMSLCETTGTIIKSILAETMSNDIGTDCKLFFKENLYFSSKKRTTVIDIHTLKKIDEYKNVHIIAYHDVAKKFIVNEHGKLNFR</sequence>
<gene>
    <name evidence="1" type="ORF">Harvfovirus34_5</name>
</gene>
<name>A0A3G5A2S8_9VIRU</name>
<evidence type="ECO:0000313" key="1">
    <source>
        <dbReference type="EMBL" id="AYV81440.1"/>
    </source>
</evidence>
<dbReference type="EMBL" id="MK072276">
    <property type="protein sequence ID" value="AYV81440.1"/>
    <property type="molecule type" value="Genomic_DNA"/>
</dbReference>
<reference evidence="1" key="1">
    <citation type="submission" date="2018-10" db="EMBL/GenBank/DDBJ databases">
        <title>Hidden diversity of soil giant viruses.</title>
        <authorList>
            <person name="Schulz F."/>
            <person name="Alteio L."/>
            <person name="Goudeau D."/>
            <person name="Ryan E.M."/>
            <person name="Malmstrom R.R."/>
            <person name="Blanchard J."/>
            <person name="Woyke T."/>
        </authorList>
    </citation>
    <scope>NUCLEOTIDE SEQUENCE</scope>
    <source>
        <strain evidence="1">HAV1</strain>
    </source>
</reference>
<proteinExistence type="predicted"/>